<proteinExistence type="predicted"/>
<dbReference type="OMA" id="WYEGRRV"/>
<name>A0A137PER0_CONC2</name>
<dbReference type="SUPFAM" id="SSF53474">
    <property type="entry name" value="alpha/beta-Hydrolases"/>
    <property type="match status" value="1"/>
</dbReference>
<reference evidence="2 3" key="1">
    <citation type="journal article" date="2015" name="Genome Biol. Evol.">
        <title>Phylogenomic analyses indicate that early fungi evolved digesting cell walls of algal ancestors of land plants.</title>
        <authorList>
            <person name="Chang Y."/>
            <person name="Wang S."/>
            <person name="Sekimoto S."/>
            <person name="Aerts A.L."/>
            <person name="Choi C."/>
            <person name="Clum A."/>
            <person name="LaButti K.M."/>
            <person name="Lindquist E.A."/>
            <person name="Yee Ngan C."/>
            <person name="Ohm R.A."/>
            <person name="Salamov A.A."/>
            <person name="Grigoriev I.V."/>
            <person name="Spatafora J.W."/>
            <person name="Berbee M.L."/>
        </authorList>
    </citation>
    <scope>NUCLEOTIDE SEQUENCE [LARGE SCALE GENOMIC DNA]</scope>
    <source>
        <strain evidence="2 3">NRRL 28638</strain>
    </source>
</reference>
<dbReference type="PANTHER" id="PTHR12277">
    <property type="entry name" value="ALPHA/BETA HYDROLASE DOMAIN-CONTAINING PROTEIN"/>
    <property type="match status" value="1"/>
</dbReference>
<gene>
    <name evidence="2" type="ORF">CONCODRAFT_68256</name>
</gene>
<dbReference type="AlphaFoldDB" id="A0A137PER0"/>
<organism evidence="2 3">
    <name type="scientific">Conidiobolus coronatus (strain ATCC 28846 / CBS 209.66 / NRRL 28638)</name>
    <name type="common">Delacroixia coronata</name>
    <dbReference type="NCBI Taxonomy" id="796925"/>
    <lineage>
        <taxon>Eukaryota</taxon>
        <taxon>Fungi</taxon>
        <taxon>Fungi incertae sedis</taxon>
        <taxon>Zoopagomycota</taxon>
        <taxon>Entomophthoromycotina</taxon>
        <taxon>Entomophthoromycetes</taxon>
        <taxon>Entomophthorales</taxon>
        <taxon>Ancylistaceae</taxon>
        <taxon>Conidiobolus</taxon>
    </lineage>
</organism>
<dbReference type="InterPro" id="IPR022742">
    <property type="entry name" value="Hydrolase_4"/>
</dbReference>
<keyword evidence="3" id="KW-1185">Reference proteome</keyword>
<dbReference type="OrthoDB" id="446723at2759"/>
<dbReference type="EMBL" id="KQ964436">
    <property type="protein sequence ID" value="KXN73470.1"/>
    <property type="molecule type" value="Genomic_DNA"/>
</dbReference>
<dbReference type="Gene3D" id="3.40.50.1820">
    <property type="entry name" value="alpha/beta hydrolase"/>
    <property type="match status" value="1"/>
</dbReference>
<dbReference type="GO" id="GO:0006660">
    <property type="term" value="P:phosphatidylserine catabolic process"/>
    <property type="evidence" value="ECO:0007669"/>
    <property type="project" value="TreeGrafter"/>
</dbReference>
<keyword evidence="2" id="KW-0378">Hydrolase</keyword>
<dbReference type="GO" id="GO:0004622">
    <property type="term" value="F:phosphatidylcholine lysophospholipase activity"/>
    <property type="evidence" value="ECO:0007669"/>
    <property type="project" value="TreeGrafter"/>
</dbReference>
<dbReference type="PANTHER" id="PTHR12277:SF194">
    <property type="entry name" value="FI04476P"/>
    <property type="match status" value="1"/>
</dbReference>
<evidence type="ECO:0000313" key="3">
    <source>
        <dbReference type="Proteomes" id="UP000070444"/>
    </source>
</evidence>
<dbReference type="InterPro" id="IPR029058">
    <property type="entry name" value="AB_hydrolase_fold"/>
</dbReference>
<protein>
    <submittedName>
        <fullName evidence="2">Alpha/beta-hydrolase</fullName>
    </submittedName>
</protein>
<feature type="domain" description="Serine aminopeptidase S33" evidence="1">
    <location>
        <begin position="107"/>
        <end position="201"/>
    </location>
</feature>
<sequence length="335" mass="38108">MHFQQVQREILFINRINLPDPKTLHNPVLYGFPDNQVRNFYIENSQNNKLGVWQVVPTGAYWNEVNHGKNQFNDKFYNSFLTDKETTTLVYLHGNVGNRASRQRAFTYQKLASINNFNVISFDYTGFGDSTGKPTERTIVDDSKAIWDWLISQGASPDRLIIMGHSMGTAVATKLVDELQELGQSPKALLLKAPLSNVQKAIFDYKLFGTYSILGPLGQIPQLRGYISNMLKLEFDSLSIINKLKLPILILHGTEDKVLPLVHGETLFQAVANSTDCKTTVINQGIPQSVKVLDSECKSHFIQFAKFNYIGHSNYHRFDSAFQVIQKFWDKIKDN</sequence>
<dbReference type="GO" id="GO:0052651">
    <property type="term" value="P:monoacylglycerol catabolic process"/>
    <property type="evidence" value="ECO:0007669"/>
    <property type="project" value="TreeGrafter"/>
</dbReference>
<evidence type="ECO:0000313" key="2">
    <source>
        <dbReference type="EMBL" id="KXN73470.1"/>
    </source>
</evidence>
<evidence type="ECO:0000259" key="1">
    <source>
        <dbReference type="Pfam" id="PF12146"/>
    </source>
</evidence>
<dbReference type="Pfam" id="PF12146">
    <property type="entry name" value="Hydrolase_4"/>
    <property type="match status" value="1"/>
</dbReference>
<accession>A0A137PER0</accession>
<dbReference type="GO" id="GO:0005789">
    <property type="term" value="C:endoplasmic reticulum membrane"/>
    <property type="evidence" value="ECO:0007669"/>
    <property type="project" value="TreeGrafter"/>
</dbReference>
<dbReference type="STRING" id="796925.A0A137PER0"/>
<dbReference type="Proteomes" id="UP000070444">
    <property type="component" value="Unassembled WGS sequence"/>
</dbReference>
<dbReference type="GO" id="GO:0047372">
    <property type="term" value="F:monoacylglycerol lipase activity"/>
    <property type="evidence" value="ECO:0007669"/>
    <property type="project" value="TreeGrafter"/>
</dbReference>